<gene>
    <name evidence="2" type="ORF">METZ01_LOCUS32406</name>
</gene>
<dbReference type="AlphaFoldDB" id="A0A381QJN5"/>
<organism evidence="2">
    <name type="scientific">marine metagenome</name>
    <dbReference type="NCBI Taxonomy" id="408172"/>
    <lineage>
        <taxon>unclassified sequences</taxon>
        <taxon>metagenomes</taxon>
        <taxon>ecological metagenomes</taxon>
    </lineage>
</organism>
<reference evidence="2" key="1">
    <citation type="submission" date="2018-05" db="EMBL/GenBank/DDBJ databases">
        <authorList>
            <person name="Lanie J.A."/>
            <person name="Ng W.-L."/>
            <person name="Kazmierczak K.M."/>
            <person name="Andrzejewski T.M."/>
            <person name="Davidsen T.M."/>
            <person name="Wayne K.J."/>
            <person name="Tettelin H."/>
            <person name="Glass J.I."/>
            <person name="Rusch D."/>
            <person name="Podicherti R."/>
            <person name="Tsui H.-C.T."/>
            <person name="Winkler M.E."/>
        </authorList>
    </citation>
    <scope>NUCLEOTIDE SEQUENCE</scope>
</reference>
<accession>A0A381QJN5</accession>
<keyword evidence="1" id="KW-1133">Transmembrane helix</keyword>
<dbReference type="InterPro" id="IPR015943">
    <property type="entry name" value="WD40/YVTN_repeat-like_dom_sf"/>
</dbReference>
<sequence>MTKKNRRQFIKGLTYGYFSLAVSPYIIGFKSRALASTIDFQTEEANYTSNAIGWSDLGPLSHADKNGVMLPDGLEAKLIAESGKKLEYGYIWHGSPDGAAVFSSDDDGWVYVSNSELPNAKGGVGALKFNKNGELIDAYSLLTGSERNCSGGATPWGTWLSGEEYTKGLIWEVSPEKDNLNYPRKCPELGIFVHEAAAVDPENNYIYMTNDEPGGLFYRFIPGGKPHTKSFYSQGALQAARVKEDKSVSWLDVPDPSAKELPIINQLPDATPFERGEGMTYFDGSIFFSTTKDHRVWLYDTSRNKLSLFYDGLRSNNKMIGFNWFSRWKVKGNNKTLNDPDDMTVTKEGQILVAEDSDNMELCMLDKNGVAKPLLRLDGHWFSEVTGAAFSPDGSRLYFSSQRGISGSRLKGGMTFEVGRKV</sequence>
<dbReference type="PANTHER" id="PTHR35399">
    <property type="entry name" value="SLR8030 PROTEIN"/>
    <property type="match status" value="1"/>
</dbReference>
<dbReference type="Pfam" id="PF05787">
    <property type="entry name" value="PhoX"/>
    <property type="match status" value="1"/>
</dbReference>
<keyword evidence="1" id="KW-0812">Transmembrane</keyword>
<dbReference type="Gene3D" id="2.130.10.10">
    <property type="entry name" value="YVTN repeat-like/Quinoprotein amine dehydrogenase"/>
    <property type="match status" value="1"/>
</dbReference>
<dbReference type="PANTHER" id="PTHR35399:SF4">
    <property type="entry name" value="MEMBRANE PROTEIN"/>
    <property type="match status" value="1"/>
</dbReference>
<dbReference type="EMBL" id="UINC01001392">
    <property type="protein sequence ID" value="SUZ79552.1"/>
    <property type="molecule type" value="Genomic_DNA"/>
</dbReference>
<dbReference type="InterPro" id="IPR006311">
    <property type="entry name" value="TAT_signal"/>
</dbReference>
<evidence type="ECO:0000256" key="1">
    <source>
        <dbReference type="SAM" id="Phobius"/>
    </source>
</evidence>
<protein>
    <recommendedName>
        <fullName evidence="3">Translocation protein TolB</fullName>
    </recommendedName>
</protein>
<proteinExistence type="predicted"/>
<dbReference type="InterPro" id="IPR008557">
    <property type="entry name" value="PhoX"/>
</dbReference>
<dbReference type="SUPFAM" id="SSF63829">
    <property type="entry name" value="Calcium-dependent phosphotriesterase"/>
    <property type="match status" value="1"/>
</dbReference>
<feature type="transmembrane region" description="Helical" evidence="1">
    <location>
        <begin position="12"/>
        <end position="29"/>
    </location>
</feature>
<keyword evidence="1" id="KW-0472">Membrane</keyword>
<evidence type="ECO:0008006" key="3">
    <source>
        <dbReference type="Google" id="ProtNLM"/>
    </source>
</evidence>
<dbReference type="PROSITE" id="PS51318">
    <property type="entry name" value="TAT"/>
    <property type="match status" value="1"/>
</dbReference>
<name>A0A381QJN5_9ZZZZ</name>
<evidence type="ECO:0000313" key="2">
    <source>
        <dbReference type="EMBL" id="SUZ79552.1"/>
    </source>
</evidence>